<feature type="compositionally biased region" description="Polar residues" evidence="1">
    <location>
        <begin position="96"/>
        <end position="105"/>
    </location>
</feature>
<dbReference type="OrthoDB" id="8922241at2759"/>
<dbReference type="EMBL" id="MU155243">
    <property type="protein sequence ID" value="KAF9478080.1"/>
    <property type="molecule type" value="Genomic_DNA"/>
</dbReference>
<feature type="region of interest" description="Disordered" evidence="1">
    <location>
        <begin position="142"/>
        <end position="194"/>
    </location>
</feature>
<feature type="region of interest" description="Disordered" evidence="1">
    <location>
        <begin position="279"/>
        <end position="300"/>
    </location>
</feature>
<evidence type="ECO:0000256" key="1">
    <source>
        <dbReference type="SAM" id="MobiDB-lite"/>
    </source>
</evidence>
<reference evidence="2" key="1">
    <citation type="submission" date="2020-11" db="EMBL/GenBank/DDBJ databases">
        <authorList>
            <consortium name="DOE Joint Genome Institute"/>
            <person name="Ahrendt S."/>
            <person name="Riley R."/>
            <person name="Andreopoulos W."/>
            <person name="Labutti K."/>
            <person name="Pangilinan J."/>
            <person name="Ruiz-Duenas F.J."/>
            <person name="Barrasa J.M."/>
            <person name="Sanchez-Garcia M."/>
            <person name="Camarero S."/>
            <person name="Miyauchi S."/>
            <person name="Serrano A."/>
            <person name="Linde D."/>
            <person name="Babiker R."/>
            <person name="Drula E."/>
            <person name="Ayuso-Fernandez I."/>
            <person name="Pacheco R."/>
            <person name="Padilla G."/>
            <person name="Ferreira P."/>
            <person name="Barriuso J."/>
            <person name="Kellner H."/>
            <person name="Castanera R."/>
            <person name="Alfaro M."/>
            <person name="Ramirez L."/>
            <person name="Pisabarro A.G."/>
            <person name="Kuo A."/>
            <person name="Tritt A."/>
            <person name="Lipzen A."/>
            <person name="He G."/>
            <person name="Yan M."/>
            <person name="Ng V."/>
            <person name="Cullen D."/>
            <person name="Martin F."/>
            <person name="Rosso M.-N."/>
            <person name="Henrissat B."/>
            <person name="Hibbett D."/>
            <person name="Martinez A.T."/>
            <person name="Grigoriev I.V."/>
        </authorList>
    </citation>
    <scope>NUCLEOTIDE SEQUENCE</scope>
    <source>
        <strain evidence="2">CIRM-BRFM 674</strain>
    </source>
</reference>
<protein>
    <submittedName>
        <fullName evidence="2">Uncharacterized protein</fullName>
    </submittedName>
</protein>
<feature type="compositionally biased region" description="Pro residues" evidence="1">
    <location>
        <begin position="152"/>
        <end position="162"/>
    </location>
</feature>
<feature type="compositionally biased region" description="Basic and acidic residues" evidence="1">
    <location>
        <begin position="226"/>
        <end position="240"/>
    </location>
</feature>
<feature type="region of interest" description="Disordered" evidence="1">
    <location>
        <begin position="1"/>
        <end position="105"/>
    </location>
</feature>
<dbReference type="Proteomes" id="UP000807469">
    <property type="component" value="Unassembled WGS sequence"/>
</dbReference>
<keyword evidence="3" id="KW-1185">Reference proteome</keyword>
<evidence type="ECO:0000313" key="3">
    <source>
        <dbReference type="Proteomes" id="UP000807469"/>
    </source>
</evidence>
<name>A0A9P5Z0J4_9AGAR</name>
<organism evidence="2 3">
    <name type="scientific">Pholiota conissans</name>
    <dbReference type="NCBI Taxonomy" id="109636"/>
    <lineage>
        <taxon>Eukaryota</taxon>
        <taxon>Fungi</taxon>
        <taxon>Dikarya</taxon>
        <taxon>Basidiomycota</taxon>
        <taxon>Agaricomycotina</taxon>
        <taxon>Agaricomycetes</taxon>
        <taxon>Agaricomycetidae</taxon>
        <taxon>Agaricales</taxon>
        <taxon>Agaricineae</taxon>
        <taxon>Strophariaceae</taxon>
        <taxon>Pholiota</taxon>
    </lineage>
</organism>
<feature type="compositionally biased region" description="Basic and acidic residues" evidence="1">
    <location>
        <begin position="33"/>
        <end position="42"/>
    </location>
</feature>
<feature type="compositionally biased region" description="Polar residues" evidence="1">
    <location>
        <begin position="66"/>
        <end position="86"/>
    </location>
</feature>
<comment type="caution">
    <text evidence="2">The sequence shown here is derived from an EMBL/GenBank/DDBJ whole genome shotgun (WGS) entry which is preliminary data.</text>
</comment>
<feature type="region of interest" description="Disordered" evidence="1">
    <location>
        <begin position="226"/>
        <end position="262"/>
    </location>
</feature>
<sequence>MSAMRCQFHAGNTDALRRHQKSRHHGVVIEPVEASKDDESRSRSGTPSSLKGKEKATNLPVHTYQGAPTSTGPSSYYRSHTATTTPYIPPRPTQLGLPTSSVRTDTTWPEYPPAWQNGTLPPSVGTIGYTMSMYYPSPHYRPHTNGYHTGRSPPPQPPPPPLYHSTGPSPSTTSRNPSTQPPNSSSLSESSVTCIDSELEGGSELTAADVVAAVQAVLLQAETVEKAKKQREKEEKERFLRGQGGESDAVGIGQSGDDEDEMNALRGYEPMEHILTEDGEPMLNPAELLTQESLAESPPP</sequence>
<proteinExistence type="predicted"/>
<evidence type="ECO:0000313" key="2">
    <source>
        <dbReference type="EMBL" id="KAF9478080.1"/>
    </source>
</evidence>
<dbReference type="AlphaFoldDB" id="A0A9P5Z0J4"/>
<gene>
    <name evidence="2" type="ORF">BDN70DRAFT_68062</name>
</gene>
<accession>A0A9P5Z0J4</accession>
<feature type="compositionally biased region" description="Low complexity" evidence="1">
    <location>
        <begin position="165"/>
        <end position="193"/>
    </location>
</feature>